<reference evidence="3" key="1">
    <citation type="journal article" date="2019" name="Int. J. Syst. Evol. Microbiol.">
        <title>The Global Catalogue of Microorganisms (GCM) 10K type strain sequencing project: providing services to taxonomists for standard genome sequencing and annotation.</title>
        <authorList>
            <consortium name="The Broad Institute Genomics Platform"/>
            <consortium name="The Broad Institute Genome Sequencing Center for Infectious Disease"/>
            <person name="Wu L."/>
            <person name="Ma J."/>
        </authorList>
    </citation>
    <scope>NUCLEOTIDE SEQUENCE [LARGE SCALE GENOMIC DNA]</scope>
    <source>
        <strain evidence="3">JCM 31404</strain>
    </source>
</reference>
<comment type="caution">
    <text evidence="2">The sequence shown here is derived from an EMBL/GenBank/DDBJ whole genome shotgun (WGS) entry which is preliminary data.</text>
</comment>
<dbReference type="InterPro" id="IPR050270">
    <property type="entry name" value="DegV_domain_contain"/>
</dbReference>
<keyword evidence="2" id="KW-0808">Transferase</keyword>
<dbReference type="InterPro" id="IPR048394">
    <property type="entry name" value="FakA-like_M"/>
</dbReference>
<dbReference type="SUPFAM" id="SSF101473">
    <property type="entry name" value="DhaL-like"/>
    <property type="match status" value="1"/>
</dbReference>
<dbReference type="InterPro" id="IPR004007">
    <property type="entry name" value="DhaL_dom"/>
</dbReference>
<dbReference type="SMART" id="SM01120">
    <property type="entry name" value="Dak2"/>
    <property type="match status" value="1"/>
</dbReference>
<gene>
    <name evidence="2" type="ORF">GCM10008959_05630</name>
</gene>
<organism evidence="2 3">
    <name type="scientific">Deinococcus seoulensis</name>
    <dbReference type="NCBI Taxonomy" id="1837379"/>
    <lineage>
        <taxon>Bacteria</taxon>
        <taxon>Thermotogati</taxon>
        <taxon>Deinococcota</taxon>
        <taxon>Deinococci</taxon>
        <taxon>Deinococcales</taxon>
        <taxon>Deinococcaceae</taxon>
        <taxon>Deinococcus</taxon>
    </lineage>
</organism>
<dbReference type="InterPro" id="IPR036117">
    <property type="entry name" value="DhaL_dom_sf"/>
</dbReference>
<dbReference type="PANTHER" id="PTHR33434">
    <property type="entry name" value="DEGV DOMAIN-CONTAINING PROTEIN DR_1986-RELATED"/>
    <property type="match status" value="1"/>
</dbReference>
<dbReference type="Pfam" id="PF21645">
    <property type="entry name" value="FakA-like_M"/>
    <property type="match status" value="1"/>
</dbReference>
<dbReference type="PANTHER" id="PTHR33434:SF4">
    <property type="entry name" value="PHOSPHATASE PROTEIN"/>
    <property type="match status" value="1"/>
</dbReference>
<dbReference type="EMBL" id="BMQM01000002">
    <property type="protein sequence ID" value="GGR47368.1"/>
    <property type="molecule type" value="Genomic_DNA"/>
</dbReference>
<evidence type="ECO:0000259" key="1">
    <source>
        <dbReference type="PROSITE" id="PS51480"/>
    </source>
</evidence>
<dbReference type="PROSITE" id="PS51480">
    <property type="entry name" value="DHAL"/>
    <property type="match status" value="1"/>
</dbReference>
<feature type="domain" description="DhaL" evidence="1">
    <location>
        <begin position="17"/>
        <end position="208"/>
    </location>
</feature>
<dbReference type="NCBIfam" id="TIGR03599">
    <property type="entry name" value="YloV"/>
    <property type="match status" value="1"/>
</dbReference>
<evidence type="ECO:0000313" key="3">
    <source>
        <dbReference type="Proteomes" id="UP000634308"/>
    </source>
</evidence>
<dbReference type="Gene3D" id="1.25.40.340">
    <property type="match status" value="1"/>
</dbReference>
<dbReference type="Pfam" id="PF02734">
    <property type="entry name" value="Dak2"/>
    <property type="match status" value="1"/>
</dbReference>
<dbReference type="InterPro" id="IPR019986">
    <property type="entry name" value="YloV-like"/>
</dbReference>
<name>A0ABQ2RRA2_9DEIO</name>
<accession>A0ABQ2RRA2</accession>
<dbReference type="InterPro" id="IPR033470">
    <property type="entry name" value="FakA-like_C"/>
</dbReference>
<dbReference type="SMART" id="SM01121">
    <property type="entry name" value="Dak1_2"/>
    <property type="match status" value="1"/>
</dbReference>
<dbReference type="Pfam" id="PF13684">
    <property type="entry name" value="FakA-like_C"/>
    <property type="match status" value="1"/>
</dbReference>
<proteinExistence type="predicted"/>
<evidence type="ECO:0000313" key="2">
    <source>
        <dbReference type="EMBL" id="GGR47368.1"/>
    </source>
</evidence>
<dbReference type="GO" id="GO:0016301">
    <property type="term" value="F:kinase activity"/>
    <property type="evidence" value="ECO:0007669"/>
    <property type="project" value="UniProtKB-KW"/>
</dbReference>
<dbReference type="Proteomes" id="UP000634308">
    <property type="component" value="Unassembled WGS sequence"/>
</dbReference>
<keyword evidence="2" id="KW-0418">Kinase</keyword>
<protein>
    <submittedName>
        <fullName evidence="2">Kinase</fullName>
    </submittedName>
</protein>
<sequence length="544" mass="57803">MSDQAPQPAGHATLAPATLAHMLRYATDWLGVYREQVNALNVYPVPDGDTGTNMHLTMQSVRRELDTCDENSMPGVARAISYGALLGARGNSGVILSQLLKGFADTIKDTREVDTATLTRAFQAAQKTGYGAVMKPVEGTILTVARGVAEGAALPRETDTAEGVLEQALFRGQELLDQTPDMLPALKQAGVIDSGGQGYLYLVQGMLAALRGEALPPAPEITSYAQEQFENEEFGFCTEFLMSHATAPIEEIRELVSPFGDSLLVVGAEGYVKGHIHTNQPDELLATVGRHGKMLKTKVEDMSEQHTEILGMAGASARAEEEIPPSGLVAVANGYGLVKLFRSFGARIVSGGQTANPSVQDIVDAVRSVSAEQVIILPNNKNVLMAAEKAMELMEGRAVVIPTRTLGQGIGAALNFSADVPAADLVDGMTDAARAVTTFEVTRASRTTNITVKDGRTLDIAEGDVIGLIDDELTQSGGTPEDSVMEMLNRHYSGQEIVTVFGGPQTTQEDLDALSAKISAAFPMVEVEAHAGGPDLYDYLVTLE</sequence>
<keyword evidence="3" id="KW-1185">Reference proteome</keyword>